<dbReference type="SMART" id="SM00032">
    <property type="entry name" value="CCP"/>
    <property type="match status" value="2"/>
</dbReference>
<feature type="domain" description="Sushi" evidence="7">
    <location>
        <begin position="80"/>
        <end position="141"/>
    </location>
</feature>
<evidence type="ECO:0000256" key="2">
    <source>
        <dbReference type="ARBA" id="ARBA00022737"/>
    </source>
</evidence>
<keyword evidence="1 5" id="KW-0768">Sushi</keyword>
<dbReference type="Pfam" id="PF00084">
    <property type="entry name" value="Sushi"/>
    <property type="match status" value="2"/>
</dbReference>
<feature type="transmembrane region" description="Helical" evidence="6">
    <location>
        <begin position="207"/>
        <end position="228"/>
    </location>
</feature>
<keyword evidence="9" id="KW-1185">Reference proteome</keyword>
<evidence type="ECO:0000256" key="3">
    <source>
        <dbReference type="ARBA" id="ARBA00023157"/>
    </source>
</evidence>
<evidence type="ECO:0000256" key="5">
    <source>
        <dbReference type="PROSITE-ProRule" id="PRU00302"/>
    </source>
</evidence>
<keyword evidence="6" id="KW-0472">Membrane</keyword>
<evidence type="ECO:0000256" key="4">
    <source>
        <dbReference type="ARBA" id="ARBA00023180"/>
    </source>
</evidence>
<dbReference type="EMBL" id="JAODUP010001422">
    <property type="protein sequence ID" value="KAK2140253.1"/>
    <property type="molecule type" value="Genomic_DNA"/>
</dbReference>
<dbReference type="CDD" id="cd00033">
    <property type="entry name" value="CCP"/>
    <property type="match status" value="2"/>
</dbReference>
<dbReference type="InterPro" id="IPR035976">
    <property type="entry name" value="Sushi/SCR/CCP_sf"/>
</dbReference>
<keyword evidence="4" id="KW-0325">Glycoprotein</keyword>
<keyword evidence="3" id="KW-1015">Disulfide bond</keyword>
<dbReference type="PANTHER" id="PTHR19325:SF575">
    <property type="entry name" value="LOCOMOTION-RELATED PROTEIN HIKARU GENKI"/>
    <property type="match status" value="1"/>
</dbReference>
<evidence type="ECO:0000259" key="7">
    <source>
        <dbReference type="PROSITE" id="PS50923"/>
    </source>
</evidence>
<keyword evidence="2" id="KW-0677">Repeat</keyword>
<protein>
    <recommendedName>
        <fullName evidence="7">Sushi domain-containing protein</fullName>
    </recommendedName>
</protein>
<dbReference type="AlphaFoldDB" id="A0AAD9ITD8"/>
<dbReference type="PROSITE" id="PS50923">
    <property type="entry name" value="SUSHI"/>
    <property type="match status" value="2"/>
</dbReference>
<dbReference type="Gene3D" id="2.10.70.10">
    <property type="entry name" value="Complement Module, domain 1"/>
    <property type="match status" value="2"/>
</dbReference>
<comment type="caution">
    <text evidence="5">Lacks conserved residue(s) required for the propagation of feature annotation.</text>
</comment>
<dbReference type="Proteomes" id="UP001208570">
    <property type="component" value="Unassembled WGS sequence"/>
</dbReference>
<feature type="domain" description="Sushi" evidence="7">
    <location>
        <begin position="21"/>
        <end position="79"/>
    </location>
</feature>
<name>A0AAD9ITD8_9ANNE</name>
<evidence type="ECO:0000256" key="6">
    <source>
        <dbReference type="SAM" id="Phobius"/>
    </source>
</evidence>
<dbReference type="InterPro" id="IPR000436">
    <property type="entry name" value="Sushi_SCR_CCP_dom"/>
</dbReference>
<gene>
    <name evidence="8" type="ORF">LSH36_1423g00059</name>
</gene>
<keyword evidence="6" id="KW-0812">Transmembrane</keyword>
<keyword evidence="6" id="KW-1133">Transmembrane helix</keyword>
<dbReference type="SUPFAM" id="SSF57535">
    <property type="entry name" value="Complement control module/SCR domain"/>
    <property type="match status" value="2"/>
</dbReference>
<reference evidence="8" key="1">
    <citation type="journal article" date="2023" name="Mol. Biol. Evol.">
        <title>Third-Generation Sequencing Reveals the Adaptive Role of the Epigenome in Three Deep-Sea Polychaetes.</title>
        <authorList>
            <person name="Perez M."/>
            <person name="Aroh O."/>
            <person name="Sun Y."/>
            <person name="Lan Y."/>
            <person name="Juniper S.K."/>
            <person name="Young C.R."/>
            <person name="Angers B."/>
            <person name="Qian P.Y."/>
        </authorList>
    </citation>
    <scope>NUCLEOTIDE SEQUENCE</scope>
    <source>
        <strain evidence="8">P08H-3</strain>
    </source>
</reference>
<dbReference type="PANTHER" id="PTHR19325">
    <property type="entry name" value="COMPLEMENT COMPONENT-RELATED SUSHI DOMAIN-CONTAINING"/>
    <property type="match status" value="1"/>
</dbReference>
<sequence length="260" mass="28980">MTIRCEENGEWTHSNLSCDKVNCPPLSLPHTTVFGNGSSFGEVVNFTCDEGYIYGNKNSGTLECKANSRWNDDTKGCTAIDCGSPPDVTYSFRSVPPSPRYGTTVTYTCLSSYWFTKEITSRSITCTRHGKWSDILDYCTVPVWDDMETNTTDNVVDTKINVSCIRDELNHFAISTCTERGEWEPALNNCRTERSGVFEPEAEEARGASSIAIVVGGLMAFICVLIILSDAPVIIKTLKGEIPQHKRKAKFIHNRQTPFF</sequence>
<comment type="caution">
    <text evidence="8">The sequence shown here is derived from an EMBL/GenBank/DDBJ whole genome shotgun (WGS) entry which is preliminary data.</text>
</comment>
<evidence type="ECO:0000256" key="1">
    <source>
        <dbReference type="ARBA" id="ARBA00022659"/>
    </source>
</evidence>
<accession>A0AAD9ITD8</accession>
<dbReference type="InterPro" id="IPR050350">
    <property type="entry name" value="Compl-Cell_Adhes-Reg"/>
</dbReference>
<organism evidence="8 9">
    <name type="scientific">Paralvinella palmiformis</name>
    <dbReference type="NCBI Taxonomy" id="53620"/>
    <lineage>
        <taxon>Eukaryota</taxon>
        <taxon>Metazoa</taxon>
        <taxon>Spiralia</taxon>
        <taxon>Lophotrochozoa</taxon>
        <taxon>Annelida</taxon>
        <taxon>Polychaeta</taxon>
        <taxon>Sedentaria</taxon>
        <taxon>Canalipalpata</taxon>
        <taxon>Terebellida</taxon>
        <taxon>Terebelliformia</taxon>
        <taxon>Alvinellidae</taxon>
        <taxon>Paralvinella</taxon>
    </lineage>
</organism>
<evidence type="ECO:0000313" key="9">
    <source>
        <dbReference type="Proteomes" id="UP001208570"/>
    </source>
</evidence>
<evidence type="ECO:0000313" key="8">
    <source>
        <dbReference type="EMBL" id="KAK2140253.1"/>
    </source>
</evidence>
<proteinExistence type="predicted"/>